<protein>
    <submittedName>
        <fullName evidence="4">CBS domain-containing protein</fullName>
    </submittedName>
</protein>
<gene>
    <name evidence="4" type="ORF">F4554_003870</name>
</gene>
<reference evidence="4 5" key="1">
    <citation type="submission" date="2020-07" db="EMBL/GenBank/DDBJ databases">
        <title>Sequencing the genomes of 1000 actinobacteria strains.</title>
        <authorList>
            <person name="Klenk H.-P."/>
        </authorList>
    </citation>
    <scope>NUCLEOTIDE SEQUENCE [LARGE SCALE GENOMIC DNA]</scope>
    <source>
        <strain evidence="4 5">DSM 18448</strain>
    </source>
</reference>
<feature type="domain" description="CBS" evidence="3">
    <location>
        <begin position="7"/>
        <end position="62"/>
    </location>
</feature>
<proteinExistence type="predicted"/>
<evidence type="ECO:0000313" key="5">
    <source>
        <dbReference type="Proteomes" id="UP000579605"/>
    </source>
</evidence>
<dbReference type="AlphaFoldDB" id="A0A852ZHW1"/>
<feature type="domain" description="CBS" evidence="3">
    <location>
        <begin position="71"/>
        <end position="123"/>
    </location>
</feature>
<comment type="caution">
    <text evidence="4">The sequence shown here is derived from an EMBL/GenBank/DDBJ whole genome shotgun (WGS) entry which is preliminary data.</text>
</comment>
<dbReference type="EMBL" id="JACBZH010000001">
    <property type="protein sequence ID" value="NYH91232.1"/>
    <property type="molecule type" value="Genomic_DNA"/>
</dbReference>
<evidence type="ECO:0000256" key="2">
    <source>
        <dbReference type="PROSITE-ProRule" id="PRU00703"/>
    </source>
</evidence>
<dbReference type="PANTHER" id="PTHR43080:SF2">
    <property type="entry name" value="CBS DOMAIN-CONTAINING PROTEIN"/>
    <property type="match status" value="1"/>
</dbReference>
<dbReference type="InterPro" id="IPR046342">
    <property type="entry name" value="CBS_dom_sf"/>
</dbReference>
<dbReference type="PANTHER" id="PTHR43080">
    <property type="entry name" value="CBS DOMAIN-CONTAINING PROTEIN CBSX3, MITOCHONDRIAL"/>
    <property type="match status" value="1"/>
</dbReference>
<dbReference type="Gene3D" id="3.10.580.10">
    <property type="entry name" value="CBS-domain"/>
    <property type="match status" value="1"/>
</dbReference>
<evidence type="ECO:0000256" key="1">
    <source>
        <dbReference type="ARBA" id="ARBA00023122"/>
    </source>
</evidence>
<dbReference type="InterPro" id="IPR000644">
    <property type="entry name" value="CBS_dom"/>
</dbReference>
<accession>A0A852ZHW1</accession>
<dbReference type="InterPro" id="IPR051257">
    <property type="entry name" value="Diverse_CBS-Domain"/>
</dbReference>
<dbReference type="RefSeq" id="WP_179788839.1">
    <property type="nucleotide sequence ID" value="NZ_BAAARR010000023.1"/>
</dbReference>
<dbReference type="SMART" id="SM00116">
    <property type="entry name" value="CBS"/>
    <property type="match status" value="2"/>
</dbReference>
<organism evidence="4 5">
    <name type="scientific">Actinopolymorpha rutila</name>
    <dbReference type="NCBI Taxonomy" id="446787"/>
    <lineage>
        <taxon>Bacteria</taxon>
        <taxon>Bacillati</taxon>
        <taxon>Actinomycetota</taxon>
        <taxon>Actinomycetes</taxon>
        <taxon>Propionibacteriales</taxon>
        <taxon>Actinopolymorphaceae</taxon>
        <taxon>Actinopolymorpha</taxon>
    </lineage>
</organism>
<dbReference type="Proteomes" id="UP000579605">
    <property type="component" value="Unassembled WGS sequence"/>
</dbReference>
<sequence>MRVEEVYRPEVLVCEATDSLSEAASKMTSRHVGSLAVVDGNSLVGILSERDVVRAVAEGVDLLRAGAGSHATPDVETAKLAEDTTDIARRMLDAGIRHLPVVQEHTVVGMISMRDVLAVEAWL</sequence>
<keyword evidence="5" id="KW-1185">Reference proteome</keyword>
<evidence type="ECO:0000259" key="3">
    <source>
        <dbReference type="PROSITE" id="PS51371"/>
    </source>
</evidence>
<dbReference type="SUPFAM" id="SSF54631">
    <property type="entry name" value="CBS-domain pair"/>
    <property type="match status" value="1"/>
</dbReference>
<name>A0A852ZHW1_9ACTN</name>
<evidence type="ECO:0000313" key="4">
    <source>
        <dbReference type="EMBL" id="NYH91232.1"/>
    </source>
</evidence>
<keyword evidence="1 2" id="KW-0129">CBS domain</keyword>
<dbReference type="PROSITE" id="PS51371">
    <property type="entry name" value="CBS"/>
    <property type="match status" value="2"/>
</dbReference>
<dbReference type="Pfam" id="PF00571">
    <property type="entry name" value="CBS"/>
    <property type="match status" value="2"/>
</dbReference>